<reference evidence="2" key="1">
    <citation type="submission" date="2021-09" db="EMBL/GenBank/DDBJ databases">
        <title>Genome of Aequorivita sp. strain F64183.</title>
        <authorList>
            <person name="Wang Y."/>
        </authorList>
    </citation>
    <scope>NUCLEOTIDE SEQUENCE</scope>
    <source>
        <strain evidence="2">F64183</strain>
    </source>
</reference>
<keyword evidence="1" id="KW-0812">Transmembrane</keyword>
<evidence type="ECO:0000313" key="2">
    <source>
        <dbReference type="EMBL" id="MCG2431870.1"/>
    </source>
</evidence>
<keyword evidence="1" id="KW-1133">Transmembrane helix</keyword>
<dbReference type="EMBL" id="JAIRBB010000013">
    <property type="protein sequence ID" value="MCG2431870.1"/>
    <property type="molecule type" value="Genomic_DNA"/>
</dbReference>
<proteinExistence type="predicted"/>
<dbReference type="Proteomes" id="UP001139462">
    <property type="component" value="Unassembled WGS sequence"/>
</dbReference>
<organism evidence="2 3">
    <name type="scientific">Aequorivita xiaoshiensis</name>
    <dbReference type="NCBI Taxonomy" id="2874476"/>
    <lineage>
        <taxon>Bacteria</taxon>
        <taxon>Pseudomonadati</taxon>
        <taxon>Bacteroidota</taxon>
        <taxon>Flavobacteriia</taxon>
        <taxon>Flavobacteriales</taxon>
        <taxon>Flavobacteriaceae</taxon>
        <taxon>Aequorivita</taxon>
    </lineage>
</organism>
<evidence type="ECO:0000256" key="1">
    <source>
        <dbReference type="SAM" id="Phobius"/>
    </source>
</evidence>
<gene>
    <name evidence="2" type="ORF">K8344_12120</name>
</gene>
<comment type="caution">
    <text evidence="2">The sequence shown here is derived from an EMBL/GenBank/DDBJ whole genome shotgun (WGS) entry which is preliminary data.</text>
</comment>
<sequence length="140" mass="15522">MATVIAGFTISCFFSFSLIAEILGEDLFIKQVKTGILYCLPILVITMPMLAISGKKLAESSKSLIVAKKMKRMKFIALNGVVLILLAIYLYYHAIYKTIDSAFLYVQIVELLIGAVNLRLIVLNINSGLKLSGRKWTNST</sequence>
<name>A0A9X1R2D1_9FLAO</name>
<feature type="transmembrane region" description="Helical" evidence="1">
    <location>
        <begin position="104"/>
        <end position="125"/>
    </location>
</feature>
<evidence type="ECO:0000313" key="3">
    <source>
        <dbReference type="Proteomes" id="UP001139462"/>
    </source>
</evidence>
<accession>A0A9X1R2D1</accession>
<feature type="transmembrane region" description="Helical" evidence="1">
    <location>
        <begin position="75"/>
        <end position="92"/>
    </location>
</feature>
<keyword evidence="1" id="KW-0472">Membrane</keyword>
<keyword evidence="3" id="KW-1185">Reference proteome</keyword>
<protein>
    <submittedName>
        <fullName evidence="2">Uncharacterized protein</fullName>
    </submittedName>
</protein>
<feature type="transmembrane region" description="Helical" evidence="1">
    <location>
        <begin position="35"/>
        <end position="54"/>
    </location>
</feature>
<dbReference type="AlphaFoldDB" id="A0A9X1R2D1"/>